<organism evidence="1 2">
    <name type="scientific">Asbolus verrucosus</name>
    <name type="common">Desert ironclad beetle</name>
    <dbReference type="NCBI Taxonomy" id="1661398"/>
    <lineage>
        <taxon>Eukaryota</taxon>
        <taxon>Metazoa</taxon>
        <taxon>Ecdysozoa</taxon>
        <taxon>Arthropoda</taxon>
        <taxon>Hexapoda</taxon>
        <taxon>Insecta</taxon>
        <taxon>Pterygota</taxon>
        <taxon>Neoptera</taxon>
        <taxon>Endopterygota</taxon>
        <taxon>Coleoptera</taxon>
        <taxon>Polyphaga</taxon>
        <taxon>Cucujiformia</taxon>
        <taxon>Tenebrionidae</taxon>
        <taxon>Pimeliinae</taxon>
        <taxon>Asbolus</taxon>
    </lineage>
</organism>
<dbReference type="EMBL" id="QDEB01028414">
    <property type="protein sequence ID" value="RZC40165.1"/>
    <property type="molecule type" value="Genomic_DNA"/>
</dbReference>
<accession>A0A482W5F7</accession>
<keyword evidence="2" id="KW-1185">Reference proteome</keyword>
<dbReference type="AlphaFoldDB" id="A0A482W5F7"/>
<protein>
    <submittedName>
        <fullName evidence="1">Uncharacterized protein</fullName>
    </submittedName>
</protein>
<evidence type="ECO:0000313" key="1">
    <source>
        <dbReference type="EMBL" id="RZC40165.1"/>
    </source>
</evidence>
<proteinExistence type="predicted"/>
<sequence>MVESYFRNARKENSEWAFSIPDCVEEFHEKFPGKIFQYQDFVQQLKYSVGLFPEIDS</sequence>
<comment type="caution">
    <text evidence="1">The sequence shown here is derived from an EMBL/GenBank/DDBJ whole genome shotgun (WGS) entry which is preliminary data.</text>
</comment>
<evidence type="ECO:0000313" key="2">
    <source>
        <dbReference type="Proteomes" id="UP000292052"/>
    </source>
</evidence>
<gene>
    <name evidence="1" type="ORF">BDFB_013126</name>
</gene>
<dbReference type="Proteomes" id="UP000292052">
    <property type="component" value="Unassembled WGS sequence"/>
</dbReference>
<name>A0A482W5F7_ASBVE</name>
<reference evidence="1 2" key="1">
    <citation type="submission" date="2017-03" db="EMBL/GenBank/DDBJ databases">
        <title>Genome of the blue death feigning beetle - Asbolus verrucosus.</title>
        <authorList>
            <person name="Rider S.D."/>
        </authorList>
    </citation>
    <scope>NUCLEOTIDE SEQUENCE [LARGE SCALE GENOMIC DNA]</scope>
    <source>
        <strain evidence="1">Butters</strain>
        <tissue evidence="1">Head and leg muscle</tissue>
    </source>
</reference>